<evidence type="ECO:0000313" key="6">
    <source>
        <dbReference type="EMBL" id="KKM83080.1"/>
    </source>
</evidence>
<dbReference type="Gene3D" id="3.40.50.720">
    <property type="entry name" value="NAD(P)-binding Rossmann-like Domain"/>
    <property type="match status" value="2"/>
</dbReference>
<dbReference type="InterPro" id="IPR036291">
    <property type="entry name" value="NAD(P)-bd_dom_sf"/>
</dbReference>
<evidence type="ECO:0000259" key="5">
    <source>
        <dbReference type="Pfam" id="PF02826"/>
    </source>
</evidence>
<keyword evidence="2" id="KW-0560">Oxidoreductase</keyword>
<proteinExistence type="inferred from homology"/>
<dbReference type="AlphaFoldDB" id="A0A0F9N2R1"/>
<dbReference type="PROSITE" id="PS00065">
    <property type="entry name" value="D_2_HYDROXYACID_DH_1"/>
    <property type="match status" value="1"/>
</dbReference>
<gene>
    <name evidence="6" type="ORF">LCGC14_1312970</name>
</gene>
<evidence type="ECO:0000256" key="1">
    <source>
        <dbReference type="ARBA" id="ARBA00005854"/>
    </source>
</evidence>
<dbReference type="InterPro" id="IPR029753">
    <property type="entry name" value="D-isomer_DH_CS"/>
</dbReference>
<comment type="similarity">
    <text evidence="1">Belongs to the D-isomer specific 2-hydroxyacid dehydrogenase family.</text>
</comment>
<protein>
    <recommendedName>
        <fullName evidence="7">D-isomer specific 2-hydroxyacid dehydrogenase NAD-binding domain-containing protein</fullName>
    </recommendedName>
</protein>
<dbReference type="PROSITE" id="PS00670">
    <property type="entry name" value="D_2_HYDROXYACID_DH_2"/>
    <property type="match status" value="1"/>
</dbReference>
<dbReference type="GO" id="GO:0051287">
    <property type="term" value="F:NAD binding"/>
    <property type="evidence" value="ECO:0007669"/>
    <property type="project" value="InterPro"/>
</dbReference>
<dbReference type="GO" id="GO:0016616">
    <property type="term" value="F:oxidoreductase activity, acting on the CH-OH group of donors, NAD or NADP as acceptor"/>
    <property type="evidence" value="ECO:0007669"/>
    <property type="project" value="InterPro"/>
</dbReference>
<dbReference type="InterPro" id="IPR006139">
    <property type="entry name" value="D-isomer_2_OHA_DH_cat_dom"/>
</dbReference>
<dbReference type="PANTHER" id="PTHR43761">
    <property type="entry name" value="D-ISOMER SPECIFIC 2-HYDROXYACID DEHYDROGENASE FAMILY PROTEIN (AFU_ORTHOLOGUE AFUA_1G13630)"/>
    <property type="match status" value="1"/>
</dbReference>
<comment type="caution">
    <text evidence="6">The sequence shown here is derived from an EMBL/GenBank/DDBJ whole genome shotgun (WGS) entry which is preliminary data.</text>
</comment>
<sequence>MRIVVLDGHTLNPGDNPWDAVGDPGELTVYPRTDEPDIIARAGEAEIVVVNKTALSAETLAELVKLRFVAVTATGYNIVDVAAARDRGVLVANVPEYGTDTVAQFTFALLLELCHHVGGHAKLVEAGRWAECPDFCFWDWPLVELAGSVMGIVGFGRIGRRVGELAHAFGMAVLACDVAPGDPPAYRPFRFVERAELFAASDVVSLHCPLTPDNTGMVDRELLATMKPTAMFINTARGQLVVQRDLADALNAGTIAAAAVDVMTEEPIEPDNPLPAAANCIVTPHIAWATLAARRRLMADCPGNVRQLRNVVESMVVVDYDGLLDADAEWERIAKESEAKSASASLTPSLTQRFVNGGVLTLASTISWATDFMGSSGNVAGLLRELYNDRTNRGLLSLMDAKDAILAVNKSILASE</sequence>
<dbReference type="PROSITE" id="PS00671">
    <property type="entry name" value="D_2_HYDROXYACID_DH_3"/>
    <property type="match status" value="1"/>
</dbReference>
<accession>A0A0F9N2R1</accession>
<evidence type="ECO:0000259" key="4">
    <source>
        <dbReference type="Pfam" id="PF00389"/>
    </source>
</evidence>
<reference evidence="6" key="1">
    <citation type="journal article" date="2015" name="Nature">
        <title>Complex archaea that bridge the gap between prokaryotes and eukaryotes.</title>
        <authorList>
            <person name="Spang A."/>
            <person name="Saw J.H."/>
            <person name="Jorgensen S.L."/>
            <person name="Zaremba-Niedzwiedzka K."/>
            <person name="Martijn J."/>
            <person name="Lind A.E."/>
            <person name="van Eijk R."/>
            <person name="Schleper C."/>
            <person name="Guy L."/>
            <person name="Ettema T.J."/>
        </authorList>
    </citation>
    <scope>NUCLEOTIDE SEQUENCE</scope>
</reference>
<dbReference type="SUPFAM" id="SSF51735">
    <property type="entry name" value="NAD(P)-binding Rossmann-fold domains"/>
    <property type="match status" value="1"/>
</dbReference>
<dbReference type="InterPro" id="IPR006140">
    <property type="entry name" value="D-isomer_DH_NAD-bd"/>
</dbReference>
<keyword evidence="3" id="KW-0520">NAD</keyword>
<dbReference type="Pfam" id="PF00389">
    <property type="entry name" value="2-Hacid_dh"/>
    <property type="match status" value="1"/>
</dbReference>
<evidence type="ECO:0000256" key="3">
    <source>
        <dbReference type="ARBA" id="ARBA00023027"/>
    </source>
</evidence>
<feature type="domain" description="D-isomer specific 2-hydroxyacid dehydrogenase catalytic" evidence="4">
    <location>
        <begin position="23"/>
        <end position="307"/>
    </location>
</feature>
<dbReference type="SUPFAM" id="SSF52283">
    <property type="entry name" value="Formate/glycerate dehydrogenase catalytic domain-like"/>
    <property type="match status" value="1"/>
</dbReference>
<organism evidence="6">
    <name type="scientific">marine sediment metagenome</name>
    <dbReference type="NCBI Taxonomy" id="412755"/>
    <lineage>
        <taxon>unclassified sequences</taxon>
        <taxon>metagenomes</taxon>
        <taxon>ecological metagenomes</taxon>
    </lineage>
</organism>
<dbReference type="InterPro" id="IPR029752">
    <property type="entry name" value="D-isomer_DH_CS1"/>
</dbReference>
<dbReference type="Pfam" id="PF02826">
    <property type="entry name" value="2-Hacid_dh_C"/>
    <property type="match status" value="1"/>
</dbReference>
<evidence type="ECO:0000256" key="2">
    <source>
        <dbReference type="ARBA" id="ARBA00023002"/>
    </source>
</evidence>
<dbReference type="InterPro" id="IPR050418">
    <property type="entry name" value="D-iso_2-hydroxyacid_DH_PdxB"/>
</dbReference>
<dbReference type="PANTHER" id="PTHR43761:SF1">
    <property type="entry name" value="D-ISOMER SPECIFIC 2-HYDROXYACID DEHYDROGENASE CATALYTIC DOMAIN-CONTAINING PROTEIN-RELATED"/>
    <property type="match status" value="1"/>
</dbReference>
<dbReference type="CDD" id="cd12162">
    <property type="entry name" value="2-Hacid_dh_4"/>
    <property type="match status" value="1"/>
</dbReference>
<evidence type="ECO:0008006" key="7">
    <source>
        <dbReference type="Google" id="ProtNLM"/>
    </source>
</evidence>
<dbReference type="EMBL" id="LAZR01007766">
    <property type="protein sequence ID" value="KKM83080.1"/>
    <property type="molecule type" value="Genomic_DNA"/>
</dbReference>
<feature type="non-terminal residue" evidence="6">
    <location>
        <position position="416"/>
    </location>
</feature>
<feature type="domain" description="D-isomer specific 2-hydroxyacid dehydrogenase NAD-binding" evidence="5">
    <location>
        <begin position="107"/>
        <end position="287"/>
    </location>
</feature>
<name>A0A0F9N2R1_9ZZZZ</name>